<keyword evidence="2" id="KW-1185">Reference proteome</keyword>
<dbReference type="InParanoid" id="A0A067MUY7"/>
<protein>
    <submittedName>
        <fullName evidence="1">Uncharacterized protein</fullName>
    </submittedName>
</protein>
<evidence type="ECO:0000313" key="1">
    <source>
        <dbReference type="EMBL" id="KDQ19568.1"/>
    </source>
</evidence>
<reference evidence="2" key="1">
    <citation type="journal article" date="2014" name="Proc. Natl. Acad. Sci. U.S.A.">
        <title>Extensive sampling of basidiomycete genomes demonstrates inadequacy of the white-rot/brown-rot paradigm for wood decay fungi.</title>
        <authorList>
            <person name="Riley R."/>
            <person name="Salamov A.A."/>
            <person name="Brown D.W."/>
            <person name="Nagy L.G."/>
            <person name="Floudas D."/>
            <person name="Held B.W."/>
            <person name="Levasseur A."/>
            <person name="Lombard V."/>
            <person name="Morin E."/>
            <person name="Otillar R."/>
            <person name="Lindquist E.A."/>
            <person name="Sun H."/>
            <person name="LaButti K.M."/>
            <person name="Schmutz J."/>
            <person name="Jabbour D."/>
            <person name="Luo H."/>
            <person name="Baker S.E."/>
            <person name="Pisabarro A.G."/>
            <person name="Walton J.D."/>
            <person name="Blanchette R.A."/>
            <person name="Henrissat B."/>
            <person name="Martin F."/>
            <person name="Cullen D."/>
            <person name="Hibbett D.S."/>
            <person name="Grigoriev I.V."/>
        </authorList>
    </citation>
    <scope>NUCLEOTIDE SEQUENCE [LARGE SCALE GENOMIC DNA]</scope>
    <source>
        <strain evidence="2">FD-172 SS1</strain>
    </source>
</reference>
<dbReference type="HOGENOM" id="CLU_569841_0_0_1"/>
<proteinExistence type="predicted"/>
<gene>
    <name evidence="1" type="ORF">BOTBODRAFT_443055</name>
</gene>
<accession>A0A067MUY7</accession>
<organism evidence="1 2">
    <name type="scientific">Botryobasidium botryosum (strain FD-172 SS1)</name>
    <dbReference type="NCBI Taxonomy" id="930990"/>
    <lineage>
        <taxon>Eukaryota</taxon>
        <taxon>Fungi</taxon>
        <taxon>Dikarya</taxon>
        <taxon>Basidiomycota</taxon>
        <taxon>Agaricomycotina</taxon>
        <taxon>Agaricomycetes</taxon>
        <taxon>Cantharellales</taxon>
        <taxon>Botryobasidiaceae</taxon>
        <taxon>Botryobasidium</taxon>
    </lineage>
</organism>
<dbReference type="AlphaFoldDB" id="A0A067MUY7"/>
<evidence type="ECO:0000313" key="2">
    <source>
        <dbReference type="Proteomes" id="UP000027195"/>
    </source>
</evidence>
<dbReference type="EMBL" id="KL198019">
    <property type="protein sequence ID" value="KDQ19568.1"/>
    <property type="molecule type" value="Genomic_DNA"/>
</dbReference>
<sequence>MTMVAFMRYATLGHKTLPFEVIDRLEPCYQTDDNLTCLVLCAKARYFQIFPHKLAGERDAFLKESEKLFQMRGSGLRPRVLVTLFDALVDRMDPNKNDPNLRAFVISDETAEATKALLDPGRQPPRAWSKPFSGRTLSYLGRSGAAVLALKSHWRSIKDVSPDQSDAINTLVALFERGTGKDWDDNRCISVSGLILRLKPLFLNGDISSSFRQIGACLVQALSSNPTPPALLRSEQVWTVSCAALASLVESGLEIPHMDDPALARGCAQRLLEPLGQQEATNLLKIMASQSLFWRELEECARDERCTKRQLRNIAFAIVEGRSNWGNEALQLAIGSDLLSTIGRRLASLYGEPRGFDHEDFLLLFFASLLAATLCLEGDRKANIARSKIASSLMQSWAALISEKGEDWLKKTIDFWQAEGLFDVIGERGKSDLDWLESICQRERERRLRLNHPDAGKLLLASYIYLPHAEETLGVDSRS</sequence>
<dbReference type="Proteomes" id="UP000027195">
    <property type="component" value="Unassembled WGS sequence"/>
</dbReference>
<name>A0A067MUY7_BOTB1</name>